<dbReference type="GO" id="GO:0016491">
    <property type="term" value="F:oxidoreductase activity"/>
    <property type="evidence" value="ECO:0007669"/>
    <property type="project" value="InterPro"/>
</dbReference>
<evidence type="ECO:0000256" key="1">
    <source>
        <dbReference type="ARBA" id="ARBA00022630"/>
    </source>
</evidence>
<keyword evidence="1" id="KW-0285">Flavoprotein</keyword>
<dbReference type="RefSeq" id="WP_118308978.1">
    <property type="nucleotide sequence ID" value="NZ_QRHW01000001.1"/>
</dbReference>
<evidence type="ECO:0000313" key="4">
    <source>
        <dbReference type="EMBL" id="RHG11460.1"/>
    </source>
</evidence>
<comment type="caution">
    <text evidence="4">The sequence shown here is derived from an EMBL/GenBank/DDBJ whole genome shotgun (WGS) entry which is preliminary data.</text>
</comment>
<dbReference type="Proteomes" id="UP000284112">
    <property type="component" value="Unassembled WGS sequence"/>
</dbReference>
<accession>A0A414S660</accession>
<reference evidence="4 5" key="1">
    <citation type="submission" date="2018-08" db="EMBL/GenBank/DDBJ databases">
        <title>A genome reference for cultivated species of the human gut microbiota.</title>
        <authorList>
            <person name="Zou Y."/>
            <person name="Xue W."/>
            <person name="Luo G."/>
        </authorList>
    </citation>
    <scope>NUCLEOTIDE SEQUENCE [LARGE SCALE GENOMIC DNA]</scope>
    <source>
        <strain evidence="4 5">AM23-13</strain>
    </source>
</reference>
<evidence type="ECO:0000313" key="5">
    <source>
        <dbReference type="Proteomes" id="UP000284112"/>
    </source>
</evidence>
<dbReference type="PANTHER" id="PTHR43278:SF4">
    <property type="entry name" value="NAD(P)H-DEPENDENT FMN-CONTAINING OXIDOREDUCTASE YWQN-RELATED"/>
    <property type="match status" value="1"/>
</dbReference>
<dbReference type="InterPro" id="IPR051796">
    <property type="entry name" value="ISF_SsuE-like"/>
</dbReference>
<dbReference type="InterPro" id="IPR029039">
    <property type="entry name" value="Flavoprotein-like_sf"/>
</dbReference>
<evidence type="ECO:0000259" key="3">
    <source>
        <dbReference type="Pfam" id="PF03358"/>
    </source>
</evidence>
<protein>
    <submittedName>
        <fullName evidence="4">Flavodoxin family protein</fullName>
    </submittedName>
</protein>
<dbReference type="Gene3D" id="3.40.50.360">
    <property type="match status" value="1"/>
</dbReference>
<dbReference type="AlphaFoldDB" id="A0A414S660"/>
<dbReference type="SUPFAM" id="SSF52218">
    <property type="entry name" value="Flavoproteins"/>
    <property type="match status" value="1"/>
</dbReference>
<dbReference type="InterPro" id="IPR005025">
    <property type="entry name" value="FMN_Rdtase-like_dom"/>
</dbReference>
<dbReference type="PANTHER" id="PTHR43278">
    <property type="entry name" value="NAD(P)H-DEPENDENT FMN-CONTAINING OXIDOREDUCTASE YWQN-RELATED"/>
    <property type="match status" value="1"/>
</dbReference>
<organism evidence="4 5">
    <name type="scientific">Dorea longicatena</name>
    <dbReference type="NCBI Taxonomy" id="88431"/>
    <lineage>
        <taxon>Bacteria</taxon>
        <taxon>Bacillati</taxon>
        <taxon>Bacillota</taxon>
        <taxon>Clostridia</taxon>
        <taxon>Lachnospirales</taxon>
        <taxon>Lachnospiraceae</taxon>
        <taxon>Dorea</taxon>
    </lineage>
</organism>
<name>A0A414S660_9FIRM</name>
<keyword evidence="2" id="KW-0288">FMN</keyword>
<gene>
    <name evidence="4" type="ORF">DW641_01070</name>
</gene>
<proteinExistence type="predicted"/>
<dbReference type="Pfam" id="PF03358">
    <property type="entry name" value="FMN_red"/>
    <property type="match status" value="1"/>
</dbReference>
<feature type="domain" description="NADPH-dependent FMN reductase-like" evidence="3">
    <location>
        <begin position="1"/>
        <end position="152"/>
    </location>
</feature>
<sequence>MKVVGYAGSRSAFSKSICLGEKLKTMLREKNIEMELYTARNNVVEECRGCGKCFDEGLCPQDQEDSMEYIRKKILEADLIVLLSPVYLNNVSGAMKTFLDRIGSWVHTLALSGKMGIVVTVTDQSGQEFVSYYLQKLLLQMGCNVVGEYKVVALEELDQEEVIERIVSNIVKAFFDQEQYISTADLENTFQYLKARFVNADMEQYKDESYEIKYWYDSGMAECETFQEVLNLRKLQCRSDVHEV</sequence>
<evidence type="ECO:0000256" key="2">
    <source>
        <dbReference type="ARBA" id="ARBA00022643"/>
    </source>
</evidence>
<dbReference type="EMBL" id="QRHW01000001">
    <property type="protein sequence ID" value="RHG11460.1"/>
    <property type="molecule type" value="Genomic_DNA"/>
</dbReference>